<dbReference type="InterPro" id="IPR017871">
    <property type="entry name" value="ABC_transporter-like_CS"/>
</dbReference>
<evidence type="ECO:0000256" key="5">
    <source>
        <dbReference type="ARBA" id="ARBA00037066"/>
    </source>
</evidence>
<evidence type="ECO:0000256" key="3">
    <source>
        <dbReference type="ARBA" id="ARBA00022840"/>
    </source>
</evidence>
<keyword evidence="4" id="KW-1278">Translocase</keyword>
<dbReference type="SUPFAM" id="SSF52540">
    <property type="entry name" value="P-loop containing nucleoside triphosphate hydrolases"/>
    <property type="match status" value="1"/>
</dbReference>
<dbReference type="AlphaFoldDB" id="A0A7V6A3R1"/>
<evidence type="ECO:0000256" key="2">
    <source>
        <dbReference type="ARBA" id="ARBA00022741"/>
    </source>
</evidence>
<evidence type="ECO:0000256" key="4">
    <source>
        <dbReference type="ARBA" id="ARBA00022967"/>
    </source>
</evidence>
<gene>
    <name evidence="7" type="ORF">ENV52_07165</name>
</gene>
<dbReference type="SMART" id="SM00382">
    <property type="entry name" value="AAA"/>
    <property type="match status" value="1"/>
</dbReference>
<dbReference type="Pfam" id="PF00005">
    <property type="entry name" value="ABC_tran"/>
    <property type="match status" value="1"/>
</dbReference>
<dbReference type="PROSITE" id="PS50893">
    <property type="entry name" value="ABC_TRANSPORTER_2"/>
    <property type="match status" value="1"/>
</dbReference>
<dbReference type="Gene3D" id="3.40.50.300">
    <property type="entry name" value="P-loop containing nucleotide triphosphate hydrolases"/>
    <property type="match status" value="1"/>
</dbReference>
<dbReference type="GO" id="GO:0005524">
    <property type="term" value="F:ATP binding"/>
    <property type="evidence" value="ECO:0007669"/>
    <property type="project" value="UniProtKB-KW"/>
</dbReference>
<comment type="caution">
    <text evidence="7">The sequence shown here is derived from an EMBL/GenBank/DDBJ whole genome shotgun (WGS) entry which is preliminary data.</text>
</comment>
<accession>A0A7V6A3R1</accession>
<dbReference type="GO" id="GO:0016887">
    <property type="term" value="F:ATP hydrolysis activity"/>
    <property type="evidence" value="ECO:0007669"/>
    <property type="project" value="InterPro"/>
</dbReference>
<comment type="function">
    <text evidence="5">Part of the ABC transporter complex HmuTUV involved in hemin import. Responsible for energy coupling to the transport system.</text>
</comment>
<keyword evidence="1" id="KW-0813">Transport</keyword>
<dbReference type="InterPro" id="IPR003439">
    <property type="entry name" value="ABC_transporter-like_ATP-bd"/>
</dbReference>
<dbReference type="EMBL" id="DTGR01000117">
    <property type="protein sequence ID" value="HHS29463.1"/>
    <property type="molecule type" value="Genomic_DNA"/>
</dbReference>
<dbReference type="FunFam" id="3.40.50.300:FF:000134">
    <property type="entry name" value="Iron-enterobactin ABC transporter ATP-binding protein"/>
    <property type="match status" value="1"/>
</dbReference>
<feature type="domain" description="ABC transporter" evidence="6">
    <location>
        <begin position="2"/>
        <end position="238"/>
    </location>
</feature>
<keyword evidence="3 7" id="KW-0067">ATP-binding</keyword>
<sequence>MIRAEGLTVAYGKQIILANLNLQVAAGEFVGLLGPNGSGKSTLVNALTGLVPLQAGAIRYNGALLAAMPPRRLARQVAVVPQFTWISFPFTCFEVVLMGRYPHRRRFQGESPADLDAVHQAMAATNTTALASRLITQVSGGERQLVVLARALAQNAPILFLDEATASLDMRRKLEVFDLLTDLNRTHGLTVLAVMHDINLATQYCRRLIFLKDRGIYRDEDTFTACRPEVLEAVYETPVLVEPHPATGRPCVHFLPRGFGRGERETGSNP</sequence>
<name>A0A7V6A3R1_9BACT</name>
<evidence type="ECO:0000313" key="7">
    <source>
        <dbReference type="EMBL" id="HHS29463.1"/>
    </source>
</evidence>
<organism evidence="7">
    <name type="scientific">Desulfobacca acetoxidans</name>
    <dbReference type="NCBI Taxonomy" id="60893"/>
    <lineage>
        <taxon>Bacteria</taxon>
        <taxon>Pseudomonadati</taxon>
        <taxon>Thermodesulfobacteriota</taxon>
        <taxon>Desulfobaccia</taxon>
        <taxon>Desulfobaccales</taxon>
        <taxon>Desulfobaccaceae</taxon>
        <taxon>Desulfobacca</taxon>
    </lineage>
</organism>
<dbReference type="CDD" id="cd03214">
    <property type="entry name" value="ABC_Iron-Siderophores_B12_Hemin"/>
    <property type="match status" value="1"/>
</dbReference>
<dbReference type="PANTHER" id="PTHR42794">
    <property type="entry name" value="HEMIN IMPORT ATP-BINDING PROTEIN HMUV"/>
    <property type="match status" value="1"/>
</dbReference>
<evidence type="ECO:0000256" key="1">
    <source>
        <dbReference type="ARBA" id="ARBA00022448"/>
    </source>
</evidence>
<protein>
    <submittedName>
        <fullName evidence="7">ABC transporter ATP-binding protein</fullName>
    </submittedName>
</protein>
<dbReference type="InterPro" id="IPR003593">
    <property type="entry name" value="AAA+_ATPase"/>
</dbReference>
<proteinExistence type="predicted"/>
<reference evidence="7" key="1">
    <citation type="journal article" date="2020" name="mSystems">
        <title>Genome- and Community-Level Interaction Insights into Carbon Utilization and Element Cycling Functions of Hydrothermarchaeota in Hydrothermal Sediment.</title>
        <authorList>
            <person name="Zhou Z."/>
            <person name="Liu Y."/>
            <person name="Xu W."/>
            <person name="Pan J."/>
            <person name="Luo Z.H."/>
            <person name="Li M."/>
        </authorList>
    </citation>
    <scope>NUCLEOTIDE SEQUENCE [LARGE SCALE GENOMIC DNA]</scope>
    <source>
        <strain evidence="7">SpSt-767</strain>
    </source>
</reference>
<dbReference type="PROSITE" id="PS00211">
    <property type="entry name" value="ABC_TRANSPORTER_1"/>
    <property type="match status" value="1"/>
</dbReference>
<evidence type="ECO:0000259" key="6">
    <source>
        <dbReference type="PROSITE" id="PS50893"/>
    </source>
</evidence>
<dbReference type="InterPro" id="IPR027417">
    <property type="entry name" value="P-loop_NTPase"/>
</dbReference>
<dbReference type="PANTHER" id="PTHR42794:SF1">
    <property type="entry name" value="HEMIN IMPORT ATP-BINDING PROTEIN HMUV"/>
    <property type="match status" value="1"/>
</dbReference>
<keyword evidence="2" id="KW-0547">Nucleotide-binding</keyword>